<sequence>MKRPCAHAPVGVVKTHAASVWPKPARRSNAVKLSFIKHPPCRECADAGPLGTGPARVPRSPD</sequence>
<accession>A0ABP8B047</accession>
<reference evidence="2" key="1">
    <citation type="journal article" date="2019" name="Int. J. Syst. Evol. Microbiol.">
        <title>The Global Catalogue of Microorganisms (GCM) 10K type strain sequencing project: providing services to taxonomists for standard genome sequencing and annotation.</title>
        <authorList>
            <consortium name="The Broad Institute Genomics Platform"/>
            <consortium name="The Broad Institute Genome Sequencing Center for Infectious Disease"/>
            <person name="Wu L."/>
            <person name="Ma J."/>
        </authorList>
    </citation>
    <scope>NUCLEOTIDE SEQUENCE [LARGE SCALE GENOMIC DNA]</scope>
    <source>
        <strain evidence="2">JCM 17388</strain>
    </source>
</reference>
<name>A0ABP8B047_9ACTN</name>
<evidence type="ECO:0000313" key="1">
    <source>
        <dbReference type="EMBL" id="GAA4193951.1"/>
    </source>
</evidence>
<evidence type="ECO:0000313" key="2">
    <source>
        <dbReference type="Proteomes" id="UP001501251"/>
    </source>
</evidence>
<dbReference type="EMBL" id="BAABAQ010000006">
    <property type="protein sequence ID" value="GAA4193951.1"/>
    <property type="molecule type" value="Genomic_DNA"/>
</dbReference>
<organism evidence="1 2">
    <name type="scientific">Streptosporangium oxazolinicum</name>
    <dbReference type="NCBI Taxonomy" id="909287"/>
    <lineage>
        <taxon>Bacteria</taxon>
        <taxon>Bacillati</taxon>
        <taxon>Actinomycetota</taxon>
        <taxon>Actinomycetes</taxon>
        <taxon>Streptosporangiales</taxon>
        <taxon>Streptosporangiaceae</taxon>
        <taxon>Streptosporangium</taxon>
    </lineage>
</organism>
<protein>
    <submittedName>
        <fullName evidence="1">Uncharacterized protein</fullName>
    </submittedName>
</protein>
<keyword evidence="2" id="KW-1185">Reference proteome</keyword>
<gene>
    <name evidence="1" type="ORF">GCM10022252_37710</name>
</gene>
<dbReference type="Proteomes" id="UP001501251">
    <property type="component" value="Unassembled WGS sequence"/>
</dbReference>
<proteinExistence type="predicted"/>
<comment type="caution">
    <text evidence="1">The sequence shown here is derived from an EMBL/GenBank/DDBJ whole genome shotgun (WGS) entry which is preliminary data.</text>
</comment>